<feature type="domain" description="Fe-S hydro-lyase tartrate dehydratase beta-type catalytic" evidence="3">
    <location>
        <begin position="10"/>
        <end position="192"/>
    </location>
</feature>
<evidence type="ECO:0000256" key="2">
    <source>
        <dbReference type="ARBA" id="ARBA00023239"/>
    </source>
</evidence>
<keyword evidence="2" id="KW-0456">Lyase</keyword>
<sequence length="227" mass="24775">MVSPKDDELKVFHINLPATTADIARLELGAAVYLSGLVYTAREGVYKKVLDEGLDLPVELRGLSNVNFHCSPAAAPDGDGGYNVGAVTATASFRFSKWIPKWLEKTDCRIFIGKGGMPADDYKRVMAPGGAVYLTTVGYGTGALLGRGIKRVKDVFWLDELGIAQAMWMFEVENFGPFIVESDLEGNSLFAQHAEVINAGIEKLYAGLKPPALHRYGETDDRKNEVM</sequence>
<dbReference type="Gene3D" id="3.20.130.10">
    <property type="entry name" value="Fe-S hydro-lyase, tartrate dehydratase beta-type, catalytic domain"/>
    <property type="match status" value="1"/>
</dbReference>
<gene>
    <name evidence="4" type="ORF">A2G96_22165</name>
</gene>
<evidence type="ECO:0000259" key="3">
    <source>
        <dbReference type="Pfam" id="PF05683"/>
    </source>
</evidence>
<dbReference type="InterPro" id="IPR004647">
    <property type="entry name" value="Fe-S_hydro-lyase_TtdB-typ_cat"/>
</dbReference>
<proteinExistence type="inferred from homology"/>
<dbReference type="InterPro" id="IPR036660">
    <property type="entry name" value="Fe-S_hydroAse_TtdB_cat_sf"/>
</dbReference>
<dbReference type="OrthoDB" id="9798978at2"/>
<keyword evidence="5" id="KW-1185">Reference proteome</keyword>
<dbReference type="AlphaFoldDB" id="A0A142JR40"/>
<dbReference type="Proteomes" id="UP000075238">
    <property type="component" value="Chromosome 2"/>
</dbReference>
<dbReference type="PANTHER" id="PTHR43351">
    <property type="entry name" value="L(+)-TARTRATE DEHYDRATASE SUBUNIT BETA"/>
    <property type="match status" value="1"/>
</dbReference>
<name>A0A142JR40_9BURK</name>
<dbReference type="SUPFAM" id="SSF117457">
    <property type="entry name" value="FumA C-terminal domain-like"/>
    <property type="match status" value="1"/>
</dbReference>
<dbReference type="EMBL" id="CP014845">
    <property type="protein sequence ID" value="AMR80552.1"/>
    <property type="molecule type" value="Genomic_DNA"/>
</dbReference>
<reference evidence="4 5" key="1">
    <citation type="submission" date="2016-03" db="EMBL/GenBank/DDBJ databases">
        <title>Complete genome sequence of a novel chlorpyrifos degrading bacterium, Cupriavidus nantongensis sp. X1.</title>
        <authorList>
            <person name="Fang L."/>
        </authorList>
    </citation>
    <scope>NUCLEOTIDE SEQUENCE [LARGE SCALE GENOMIC DNA]</scope>
    <source>
        <strain evidence="4 5">X1</strain>
    </source>
</reference>
<accession>A0A142JR40</accession>
<dbReference type="Pfam" id="PF05683">
    <property type="entry name" value="Fumerase_C"/>
    <property type="match status" value="1"/>
</dbReference>
<dbReference type="KEGG" id="cnan:A2G96_22165"/>
<evidence type="ECO:0000313" key="5">
    <source>
        <dbReference type="Proteomes" id="UP000075238"/>
    </source>
</evidence>
<evidence type="ECO:0000313" key="4">
    <source>
        <dbReference type="EMBL" id="AMR80552.1"/>
    </source>
</evidence>
<dbReference type="GO" id="GO:0016836">
    <property type="term" value="F:hydro-lyase activity"/>
    <property type="evidence" value="ECO:0007669"/>
    <property type="project" value="InterPro"/>
</dbReference>
<dbReference type="PANTHER" id="PTHR43351:SF2">
    <property type="entry name" value="L(+)-TARTRATE DEHYDRATASE SUBUNIT BETA-RELATED"/>
    <property type="match status" value="1"/>
</dbReference>
<organism evidence="4 5">
    <name type="scientific">Cupriavidus nantongensis</name>
    <dbReference type="NCBI Taxonomy" id="1796606"/>
    <lineage>
        <taxon>Bacteria</taxon>
        <taxon>Pseudomonadati</taxon>
        <taxon>Pseudomonadota</taxon>
        <taxon>Betaproteobacteria</taxon>
        <taxon>Burkholderiales</taxon>
        <taxon>Burkholderiaceae</taxon>
        <taxon>Cupriavidus</taxon>
    </lineage>
</organism>
<comment type="similarity">
    <text evidence="1">Belongs to the class-I fumarase family.</text>
</comment>
<dbReference type="RefSeq" id="WP_062802386.1">
    <property type="nucleotide sequence ID" value="NZ_CP014845.1"/>
</dbReference>
<dbReference type="STRING" id="1796606.A2G96_22165"/>
<evidence type="ECO:0000256" key="1">
    <source>
        <dbReference type="ARBA" id="ARBA00008876"/>
    </source>
</evidence>
<protein>
    <submittedName>
        <fullName evidence="4">Fumarate hydratase</fullName>
    </submittedName>
</protein>